<name>A0A4U4Q1I9_ENTFL</name>
<accession>A0A4U4Q1I9</accession>
<organism evidence="1 2">
    <name type="scientific">Enterococcus faecalis</name>
    <name type="common">Streptococcus faecalis</name>
    <dbReference type="NCBI Taxonomy" id="1351"/>
    <lineage>
        <taxon>Bacteria</taxon>
        <taxon>Bacillati</taxon>
        <taxon>Bacillota</taxon>
        <taxon>Bacilli</taxon>
        <taxon>Lactobacillales</taxon>
        <taxon>Enterococcaceae</taxon>
        <taxon>Enterococcus</taxon>
    </lineage>
</organism>
<comment type="caution">
    <text evidence="1">The sequence shown here is derived from an EMBL/GenBank/DDBJ whole genome shotgun (WGS) entry which is preliminary data.</text>
</comment>
<reference evidence="1 2" key="1">
    <citation type="submission" date="2019-02" db="EMBL/GenBank/DDBJ databases">
        <title>Bacteria dissemination in different level of health care in South Africa: the effectiveness of infections prevention and control.</title>
        <authorList>
            <person name="Shobo C."/>
            <person name="Amoako D.G."/>
            <person name="Allam M."/>
            <person name="Ismail A."/>
            <person name="Bester L.A."/>
            <person name="Essack S.Y."/>
        </authorList>
    </citation>
    <scope>NUCLEOTIDE SEQUENCE [LARGE SCALE GENOMIC DNA]</scope>
    <source>
        <strain evidence="1 2">2SIL2</strain>
    </source>
</reference>
<sequence>MGKIASNQGAAQAAVSGISNVSVSGGAKCQLGKSNLSGMKKGAQVSNQLVANVSKMVECVNNQASKFPKLAAVIAARDSRTRFK</sequence>
<gene>
    <name evidence="1" type="ORF">EY666_18450</name>
</gene>
<proteinExistence type="predicted"/>
<dbReference type="RefSeq" id="WP_002394400.1">
    <property type="nucleotide sequence ID" value="NZ_AP017623.1"/>
</dbReference>
<evidence type="ECO:0008006" key="3">
    <source>
        <dbReference type="Google" id="ProtNLM"/>
    </source>
</evidence>
<dbReference type="EMBL" id="SIYF01000641">
    <property type="protein sequence ID" value="TKK61471.1"/>
    <property type="molecule type" value="Genomic_DNA"/>
</dbReference>
<dbReference type="AlphaFoldDB" id="A0A4U4Q1I9"/>
<dbReference type="Proteomes" id="UP000305511">
    <property type="component" value="Unassembled WGS sequence"/>
</dbReference>
<evidence type="ECO:0000313" key="2">
    <source>
        <dbReference type="Proteomes" id="UP000305511"/>
    </source>
</evidence>
<evidence type="ECO:0000313" key="1">
    <source>
        <dbReference type="EMBL" id="TKK61471.1"/>
    </source>
</evidence>
<protein>
    <recommendedName>
        <fullName evidence="3">TIGR04197 family type VII secretion effector</fullName>
    </recommendedName>
</protein>